<evidence type="ECO:0000313" key="1">
    <source>
        <dbReference type="EMBL" id="MCI55728.1"/>
    </source>
</evidence>
<protein>
    <submittedName>
        <fullName evidence="1">Uncharacterized protein</fullName>
    </submittedName>
</protein>
<accession>A0A392T3S1</accession>
<organism evidence="1 2">
    <name type="scientific">Trifolium medium</name>
    <dbReference type="NCBI Taxonomy" id="97028"/>
    <lineage>
        <taxon>Eukaryota</taxon>
        <taxon>Viridiplantae</taxon>
        <taxon>Streptophyta</taxon>
        <taxon>Embryophyta</taxon>
        <taxon>Tracheophyta</taxon>
        <taxon>Spermatophyta</taxon>
        <taxon>Magnoliopsida</taxon>
        <taxon>eudicotyledons</taxon>
        <taxon>Gunneridae</taxon>
        <taxon>Pentapetalae</taxon>
        <taxon>rosids</taxon>
        <taxon>fabids</taxon>
        <taxon>Fabales</taxon>
        <taxon>Fabaceae</taxon>
        <taxon>Papilionoideae</taxon>
        <taxon>50 kb inversion clade</taxon>
        <taxon>NPAAA clade</taxon>
        <taxon>Hologalegina</taxon>
        <taxon>IRL clade</taxon>
        <taxon>Trifolieae</taxon>
        <taxon>Trifolium</taxon>
    </lineage>
</organism>
<keyword evidence="2" id="KW-1185">Reference proteome</keyword>
<proteinExistence type="predicted"/>
<dbReference type="EMBL" id="LXQA010500729">
    <property type="protein sequence ID" value="MCI55728.1"/>
    <property type="molecule type" value="Genomic_DNA"/>
</dbReference>
<dbReference type="Proteomes" id="UP000265520">
    <property type="component" value="Unassembled WGS sequence"/>
</dbReference>
<feature type="non-terminal residue" evidence="1">
    <location>
        <position position="1"/>
    </location>
</feature>
<reference evidence="1 2" key="1">
    <citation type="journal article" date="2018" name="Front. Plant Sci.">
        <title>Red Clover (Trifolium pratense) and Zigzag Clover (T. medium) - A Picture of Genomic Similarities and Differences.</title>
        <authorList>
            <person name="Dluhosova J."/>
            <person name="Istvanek J."/>
            <person name="Nedelnik J."/>
            <person name="Repkova J."/>
        </authorList>
    </citation>
    <scope>NUCLEOTIDE SEQUENCE [LARGE SCALE GENOMIC DNA]</scope>
    <source>
        <strain evidence="2">cv. 10/8</strain>
        <tissue evidence="1">Leaf</tissue>
    </source>
</reference>
<sequence>KEYWDLIETGVVVAPANATPAQLAAANESRLKDLKKYLGIYENEVLGINQSQESSIAIFATRF</sequence>
<comment type="caution">
    <text evidence="1">The sequence shown here is derived from an EMBL/GenBank/DDBJ whole genome shotgun (WGS) entry which is preliminary data.</text>
</comment>
<name>A0A392T3S1_9FABA</name>
<evidence type="ECO:0000313" key="2">
    <source>
        <dbReference type="Proteomes" id="UP000265520"/>
    </source>
</evidence>
<dbReference type="AlphaFoldDB" id="A0A392T3S1"/>